<dbReference type="KEGG" id="nvi:100680146"/>
<dbReference type="AlphaFoldDB" id="A0A7M7IV30"/>
<feature type="signal peptide" evidence="1">
    <location>
        <begin position="1"/>
        <end position="18"/>
    </location>
</feature>
<dbReference type="Gene3D" id="3.15.10.50">
    <property type="match status" value="1"/>
</dbReference>
<feature type="chain" id="PRO_5029916626" evidence="1">
    <location>
        <begin position="19"/>
        <end position="261"/>
    </location>
</feature>
<keyword evidence="1" id="KW-0732">Signal</keyword>
<dbReference type="SUPFAM" id="SSF55394">
    <property type="entry name" value="Bactericidal permeability-increasing protein, BPI"/>
    <property type="match status" value="1"/>
</dbReference>
<reference evidence="2" key="1">
    <citation type="submission" date="2021-01" db="UniProtKB">
        <authorList>
            <consortium name="EnsemblMetazoa"/>
        </authorList>
    </citation>
    <scope>IDENTIFICATION</scope>
</reference>
<keyword evidence="3" id="KW-1185">Reference proteome</keyword>
<proteinExistence type="predicted"/>
<dbReference type="SMR" id="A0A7M7IV30"/>
<gene>
    <name evidence="2" type="primary">100680146</name>
</gene>
<sequence length="261" mass="29229">MLAYRLLLPVLLLALAAAGGPPRTTLAHISRQLNIQPGGDLAPTHQKAIIHQVNIDELIDENIGAIREALFELDPTDLVDVKFPVTPHIYMDLHTGWLQNLSLLKRAGRSALTYTNRLITADLTLGWDEIAFDYRYLLRVLLITRQGDLHGQLSQLKVNVVIDVDLDSYQVTLRRLSLNQSGKVTISLEGHILDKIYNLVLKALTKVCKQLIMNTIQSKASNIVQSKMDEINEKIGKNHNVVFTFVNLVEAEPVPAIVYED</sequence>
<dbReference type="OMA" id="NNEDPLQ"/>
<dbReference type="GO" id="GO:0008289">
    <property type="term" value="F:lipid binding"/>
    <property type="evidence" value="ECO:0007669"/>
    <property type="project" value="InterPro"/>
</dbReference>
<dbReference type="InterPro" id="IPR017943">
    <property type="entry name" value="Bactericidal_perm-incr_a/b_dom"/>
</dbReference>
<accession>A0A7M7IV30</accession>
<dbReference type="OrthoDB" id="4567at2759"/>
<dbReference type="Proteomes" id="UP000002358">
    <property type="component" value="Chromosome 1"/>
</dbReference>
<protein>
    <submittedName>
        <fullName evidence="2">Uncharacterized protein</fullName>
    </submittedName>
</protein>
<evidence type="ECO:0000313" key="3">
    <source>
        <dbReference type="Proteomes" id="UP000002358"/>
    </source>
</evidence>
<dbReference type="InterPro" id="IPR038602">
    <property type="entry name" value="Mite_allergen_7_sf"/>
</dbReference>
<dbReference type="EnsemblMetazoa" id="XM_016989430">
    <property type="protein sequence ID" value="XP_016844919"/>
    <property type="gene ID" value="LOC100680146"/>
</dbReference>
<dbReference type="InParanoid" id="A0A7M7IV30"/>
<organism evidence="2 3">
    <name type="scientific">Nasonia vitripennis</name>
    <name type="common">Parasitic wasp</name>
    <dbReference type="NCBI Taxonomy" id="7425"/>
    <lineage>
        <taxon>Eukaryota</taxon>
        <taxon>Metazoa</taxon>
        <taxon>Ecdysozoa</taxon>
        <taxon>Arthropoda</taxon>
        <taxon>Hexapoda</taxon>
        <taxon>Insecta</taxon>
        <taxon>Pterygota</taxon>
        <taxon>Neoptera</taxon>
        <taxon>Endopterygota</taxon>
        <taxon>Hymenoptera</taxon>
        <taxon>Apocrita</taxon>
        <taxon>Proctotrupomorpha</taxon>
        <taxon>Chalcidoidea</taxon>
        <taxon>Pteromalidae</taxon>
        <taxon>Pteromalinae</taxon>
        <taxon>Nasonia</taxon>
    </lineage>
</organism>
<evidence type="ECO:0000256" key="1">
    <source>
        <dbReference type="SAM" id="SignalP"/>
    </source>
</evidence>
<dbReference type="InterPro" id="IPR020234">
    <property type="entry name" value="Mite_allergen_group-7"/>
</dbReference>
<name>A0A7M7IV30_NASVI</name>
<evidence type="ECO:0000313" key="2">
    <source>
        <dbReference type="EnsemblMetazoa" id="XP_016844919"/>
    </source>
</evidence>
<dbReference type="Pfam" id="PF16984">
    <property type="entry name" value="Grp7_allergen"/>
    <property type="match status" value="1"/>
</dbReference>